<accession>A0A5M8NYS3</accession>
<evidence type="ECO:0000313" key="2">
    <source>
        <dbReference type="Proteomes" id="UP000324575"/>
    </source>
</evidence>
<protein>
    <submittedName>
        <fullName evidence="1">Uncharacterized protein</fullName>
    </submittedName>
</protein>
<proteinExistence type="predicted"/>
<comment type="caution">
    <text evidence="1">The sequence shown here is derived from an EMBL/GenBank/DDBJ whole genome shotgun (WGS) entry which is preliminary data.</text>
</comment>
<dbReference type="Proteomes" id="UP000324575">
    <property type="component" value="Unassembled WGS sequence"/>
</dbReference>
<dbReference type="EMBL" id="SNRX01000022">
    <property type="protein sequence ID" value="KAA6301255.1"/>
    <property type="molecule type" value="Genomic_DNA"/>
</dbReference>
<sequence length="84" mass="9802">MGLISGTKIQFLIVGWMVFGDFIGAELNTDNADNTDLHKTYQFVFNENIPYLWYFRRKKQYVSLQRDLNRERPFPIAAGRGALN</sequence>
<gene>
    <name evidence="1" type="ORF">EZS26_002564</name>
</gene>
<organism evidence="1 2">
    <name type="scientific">Candidatus Ordinivivax streblomastigis</name>
    <dbReference type="NCBI Taxonomy" id="2540710"/>
    <lineage>
        <taxon>Bacteria</taxon>
        <taxon>Pseudomonadati</taxon>
        <taxon>Bacteroidota</taxon>
        <taxon>Bacteroidia</taxon>
        <taxon>Bacteroidales</taxon>
        <taxon>Candidatus Ordinivivax</taxon>
    </lineage>
</organism>
<evidence type="ECO:0000313" key="1">
    <source>
        <dbReference type="EMBL" id="KAA6301255.1"/>
    </source>
</evidence>
<name>A0A5M8NYS3_9BACT</name>
<dbReference type="AlphaFoldDB" id="A0A5M8NYS3"/>
<reference evidence="1 2" key="1">
    <citation type="submission" date="2019-03" db="EMBL/GenBank/DDBJ databases">
        <title>Single cell metagenomics reveals metabolic interactions within the superorganism composed of flagellate Streblomastix strix and complex community of Bacteroidetes bacteria on its surface.</title>
        <authorList>
            <person name="Treitli S.C."/>
            <person name="Kolisko M."/>
            <person name="Husnik F."/>
            <person name="Keeling P."/>
            <person name="Hampl V."/>
        </authorList>
    </citation>
    <scope>NUCLEOTIDE SEQUENCE [LARGE SCALE GENOMIC DNA]</scope>
    <source>
        <strain evidence="1">St1</strain>
    </source>
</reference>